<evidence type="ECO:0000256" key="10">
    <source>
        <dbReference type="ARBA" id="ARBA00052761"/>
    </source>
</evidence>
<dbReference type="Pfam" id="PF00198">
    <property type="entry name" value="2-oxoacid_dh"/>
    <property type="match status" value="1"/>
</dbReference>
<evidence type="ECO:0000256" key="2">
    <source>
        <dbReference type="ARBA" id="ARBA00005145"/>
    </source>
</evidence>
<dbReference type="FunFam" id="3.30.559.10:FF:000005">
    <property type="entry name" value="Dihydrolipoyllysine-residue succinyltransferase component of 2-oxoglutarate dehydrogenase complex"/>
    <property type="match status" value="1"/>
</dbReference>
<evidence type="ECO:0000259" key="13">
    <source>
        <dbReference type="PROSITE" id="PS50968"/>
    </source>
</evidence>
<organism evidence="15 16">
    <name type="scientific">Veronia nyctiphanis</name>
    <dbReference type="NCBI Taxonomy" id="1278244"/>
    <lineage>
        <taxon>Bacteria</taxon>
        <taxon>Pseudomonadati</taxon>
        <taxon>Pseudomonadota</taxon>
        <taxon>Gammaproteobacteria</taxon>
        <taxon>Vibrionales</taxon>
        <taxon>Vibrionaceae</taxon>
        <taxon>Veronia</taxon>
    </lineage>
</organism>
<keyword evidence="16" id="KW-1185">Reference proteome</keyword>
<dbReference type="NCBIfam" id="TIGR01347">
    <property type="entry name" value="sucB"/>
    <property type="match status" value="1"/>
</dbReference>
<dbReference type="InterPro" id="IPR036625">
    <property type="entry name" value="E3-bd_dom_sf"/>
</dbReference>
<dbReference type="SUPFAM" id="SSF51230">
    <property type="entry name" value="Single hybrid motif"/>
    <property type="match status" value="1"/>
</dbReference>
<dbReference type="GO" id="GO:0045252">
    <property type="term" value="C:oxoglutarate dehydrogenase complex"/>
    <property type="evidence" value="ECO:0007669"/>
    <property type="project" value="UniProtKB-UniRule"/>
</dbReference>
<gene>
    <name evidence="15" type="ORF">CS022_00445</name>
</gene>
<dbReference type="InterPro" id="IPR050537">
    <property type="entry name" value="2-oxoacid_dehydrogenase"/>
</dbReference>
<dbReference type="GO" id="GO:0033512">
    <property type="term" value="P:L-lysine catabolic process to acetyl-CoA via saccharopine"/>
    <property type="evidence" value="ECO:0007669"/>
    <property type="project" value="UniProtKB-UniRule"/>
</dbReference>
<evidence type="ECO:0000256" key="8">
    <source>
        <dbReference type="ARBA" id="ARBA00022823"/>
    </source>
</evidence>
<evidence type="ECO:0000256" key="6">
    <source>
        <dbReference type="ARBA" id="ARBA00022532"/>
    </source>
</evidence>
<dbReference type="RefSeq" id="WP_129120634.1">
    <property type="nucleotide sequence ID" value="NZ_PEIB01000001.1"/>
</dbReference>
<keyword evidence="6 11" id="KW-0816">Tricarboxylic acid cycle</keyword>
<dbReference type="EMBL" id="PEIB01000001">
    <property type="protein sequence ID" value="RXJ74741.1"/>
    <property type="molecule type" value="Genomic_DNA"/>
</dbReference>
<dbReference type="GO" id="GO:0004149">
    <property type="term" value="F:dihydrolipoyllysine-residue succinyltransferase activity"/>
    <property type="evidence" value="ECO:0007669"/>
    <property type="project" value="UniProtKB-UniRule"/>
</dbReference>
<evidence type="ECO:0000256" key="11">
    <source>
        <dbReference type="RuleBase" id="RU361138"/>
    </source>
</evidence>
<evidence type="ECO:0000313" key="16">
    <source>
        <dbReference type="Proteomes" id="UP000290287"/>
    </source>
</evidence>
<dbReference type="SUPFAM" id="SSF47005">
    <property type="entry name" value="Peripheral subunit-binding domain of 2-oxo acid dehydrogenase complex"/>
    <property type="match status" value="1"/>
</dbReference>
<dbReference type="UniPathway" id="UPA00868">
    <property type="reaction ID" value="UER00840"/>
</dbReference>
<dbReference type="InterPro" id="IPR003016">
    <property type="entry name" value="2-oxoA_DH_lipoyl-BS"/>
</dbReference>
<evidence type="ECO:0000256" key="5">
    <source>
        <dbReference type="ARBA" id="ARBA00019511"/>
    </source>
</evidence>
<dbReference type="CDD" id="cd06849">
    <property type="entry name" value="lipoyl_domain"/>
    <property type="match status" value="1"/>
</dbReference>
<comment type="caution">
    <text evidence="15">The sequence shown here is derived from an EMBL/GenBank/DDBJ whole genome shotgun (WGS) entry which is preliminary data.</text>
</comment>
<evidence type="ECO:0000259" key="14">
    <source>
        <dbReference type="PROSITE" id="PS51826"/>
    </source>
</evidence>
<evidence type="ECO:0000256" key="3">
    <source>
        <dbReference type="ARBA" id="ARBA00007317"/>
    </source>
</evidence>
<comment type="similarity">
    <text evidence="3 11">Belongs to the 2-oxoacid dehydrogenase family.</text>
</comment>
<dbReference type="InterPro" id="IPR000089">
    <property type="entry name" value="Biotin_lipoyl"/>
</dbReference>
<dbReference type="GO" id="GO:0006099">
    <property type="term" value="P:tricarboxylic acid cycle"/>
    <property type="evidence" value="ECO:0007669"/>
    <property type="project" value="UniProtKB-UniRule"/>
</dbReference>
<dbReference type="InterPro" id="IPR006255">
    <property type="entry name" value="SucB"/>
</dbReference>
<comment type="function">
    <text evidence="1 11">E2 component of the 2-oxoglutarate dehydrogenase (OGDH) complex which catalyzes the second step in the conversion of 2-oxoglutarate to succinyl-CoA and CO(2).</text>
</comment>
<dbReference type="NCBIfam" id="NF004309">
    <property type="entry name" value="PRK05704.1"/>
    <property type="match status" value="1"/>
</dbReference>
<feature type="domain" description="Lipoyl-binding" evidence="13">
    <location>
        <begin position="2"/>
        <end position="77"/>
    </location>
</feature>
<dbReference type="InterPro" id="IPR004167">
    <property type="entry name" value="PSBD"/>
</dbReference>
<keyword evidence="9 11" id="KW-0012">Acyltransferase</keyword>
<dbReference type="SUPFAM" id="SSF52777">
    <property type="entry name" value="CoA-dependent acyltransferases"/>
    <property type="match status" value="1"/>
</dbReference>
<feature type="region of interest" description="Disordered" evidence="12">
    <location>
        <begin position="84"/>
        <end position="113"/>
    </location>
</feature>
<dbReference type="InterPro" id="IPR011053">
    <property type="entry name" value="Single_hybrid_motif"/>
</dbReference>
<comment type="catalytic activity">
    <reaction evidence="10 11">
        <text>N(6)-[(R)-dihydrolipoyl]-L-lysyl-[protein] + succinyl-CoA = N(6)-[(R)-S(8)-succinyldihydrolipoyl]-L-lysyl-[protein] + CoA</text>
        <dbReference type="Rhea" id="RHEA:15213"/>
        <dbReference type="Rhea" id="RHEA-COMP:10475"/>
        <dbReference type="Rhea" id="RHEA-COMP:20092"/>
        <dbReference type="ChEBI" id="CHEBI:57287"/>
        <dbReference type="ChEBI" id="CHEBI:57292"/>
        <dbReference type="ChEBI" id="CHEBI:83100"/>
        <dbReference type="ChEBI" id="CHEBI:83120"/>
        <dbReference type="EC" id="2.3.1.61"/>
    </reaction>
</comment>
<keyword evidence="7 11" id="KW-0808">Transferase</keyword>
<dbReference type="Gene3D" id="4.10.320.10">
    <property type="entry name" value="E3-binding domain"/>
    <property type="match status" value="1"/>
</dbReference>
<dbReference type="EC" id="2.3.1.61" evidence="4 11"/>
<dbReference type="PROSITE" id="PS50968">
    <property type="entry name" value="BIOTINYL_LIPOYL"/>
    <property type="match status" value="1"/>
</dbReference>
<dbReference type="AlphaFoldDB" id="A0A4Q0Z008"/>
<evidence type="ECO:0000256" key="12">
    <source>
        <dbReference type="SAM" id="MobiDB-lite"/>
    </source>
</evidence>
<dbReference type="InterPro" id="IPR023213">
    <property type="entry name" value="CAT-like_dom_sf"/>
</dbReference>
<keyword evidence="8 11" id="KW-0450">Lipoyl</keyword>
<dbReference type="Pfam" id="PF02817">
    <property type="entry name" value="E3_binding"/>
    <property type="match status" value="1"/>
</dbReference>
<evidence type="ECO:0000256" key="9">
    <source>
        <dbReference type="ARBA" id="ARBA00023315"/>
    </source>
</evidence>
<dbReference type="Gene3D" id="2.40.50.100">
    <property type="match status" value="1"/>
</dbReference>
<evidence type="ECO:0000313" key="15">
    <source>
        <dbReference type="EMBL" id="RXJ74741.1"/>
    </source>
</evidence>
<dbReference type="PROSITE" id="PS00189">
    <property type="entry name" value="LIPOYL"/>
    <property type="match status" value="1"/>
</dbReference>
<dbReference type="Gene3D" id="3.30.559.10">
    <property type="entry name" value="Chloramphenicol acetyltransferase-like domain"/>
    <property type="match status" value="1"/>
</dbReference>
<dbReference type="PANTHER" id="PTHR43416">
    <property type="entry name" value="DIHYDROLIPOYLLYSINE-RESIDUE SUCCINYLTRANSFERASE COMPONENT OF 2-OXOGLUTARATE DEHYDROGENASE COMPLEX, MITOCHONDRIAL-RELATED"/>
    <property type="match status" value="1"/>
</dbReference>
<accession>A0A4Q0Z008</accession>
<reference evidence="15 16" key="1">
    <citation type="submission" date="2017-10" db="EMBL/GenBank/DDBJ databases">
        <title>Nyctiphanis sp. nov., isolated from the stomach of the euphausiid Nyctiphanes simplex (Hansen, 1911) in the Gulf of California.</title>
        <authorList>
            <person name="Gomez-Gil B."/>
            <person name="Aguilar-Mendez M."/>
            <person name="Lopez-Cortes A."/>
            <person name="Gomez-Gutierrez J."/>
            <person name="Roque A."/>
            <person name="Lang E."/>
            <person name="Gonzalez-Castillo A."/>
        </authorList>
    </citation>
    <scope>NUCLEOTIDE SEQUENCE [LARGE SCALE GENOMIC DNA]</scope>
    <source>
        <strain evidence="15 16">CAIM 600</strain>
    </source>
</reference>
<evidence type="ECO:0000256" key="7">
    <source>
        <dbReference type="ARBA" id="ARBA00022679"/>
    </source>
</evidence>
<comment type="pathway">
    <text evidence="2 11">Amino-acid degradation; L-lysine degradation via saccharopine pathway; glutaryl-CoA from L-lysine: step 6/6.</text>
</comment>
<evidence type="ECO:0000256" key="1">
    <source>
        <dbReference type="ARBA" id="ARBA00004052"/>
    </source>
</evidence>
<dbReference type="Proteomes" id="UP000290287">
    <property type="component" value="Unassembled WGS sequence"/>
</dbReference>
<feature type="domain" description="Peripheral subunit-binding (PSBD)" evidence="14">
    <location>
        <begin position="112"/>
        <end position="149"/>
    </location>
</feature>
<dbReference type="OrthoDB" id="9805770at2"/>
<evidence type="ECO:0000256" key="4">
    <source>
        <dbReference type="ARBA" id="ARBA00012945"/>
    </source>
</evidence>
<comment type="cofactor">
    <cofactor evidence="11">
        <name>(R)-lipoate</name>
        <dbReference type="ChEBI" id="CHEBI:83088"/>
    </cofactor>
    <text evidence="11">Binds 1 lipoyl cofactor covalently.</text>
</comment>
<dbReference type="Pfam" id="PF00364">
    <property type="entry name" value="Biotin_lipoyl"/>
    <property type="match status" value="1"/>
</dbReference>
<name>A0A4Q0Z008_9GAMM</name>
<protein>
    <recommendedName>
        <fullName evidence="5 11">Dihydrolipoyllysine-residue succinyltransferase component of 2-oxoglutarate dehydrogenase complex</fullName>
        <ecNumber evidence="4 11">2.3.1.61</ecNumber>
    </recommendedName>
    <alternativeName>
        <fullName evidence="11">2-oxoglutarate dehydrogenase complex component E2</fullName>
    </alternativeName>
</protein>
<sequence length="405" mass="44224">MTVEILVPDLPESVADATVATWHKKPGEAVSRDEVLVDIETDKVVLEVPAPDDGVLEAIIEEEGATVLSKQLLARLTAGAVAGEETKDSVAESAASPDKRHTASLTEETSDALSPAVRRLLAENDLNADNIKGSGVGGRITREDVEAYLKQASKAPKADAKAEAPAADLNVAHRSEKRVPMTRLRKRVAERLLEAKNSTAMLTTFNEVNMKPIMDIRKQYKDAFEKRHDVRLGFMSFYVKAVVEALKRYPEVNASIDGDDIVYHNYFDVSMAVSTPRGLVTPVLRDCDQLGLADVEKGIKELAIKGRDGKLTVDELMGGNFTITNGGVFGSLMSTPIINPPQAAILGMHKIQERPMAVDGKVEILPMMYLALSYDHRLIDGRESVGFLVTIKELLEDPTRLLLDV</sequence>
<dbReference type="PROSITE" id="PS51826">
    <property type="entry name" value="PSBD"/>
    <property type="match status" value="1"/>
</dbReference>
<dbReference type="GO" id="GO:0005829">
    <property type="term" value="C:cytosol"/>
    <property type="evidence" value="ECO:0007669"/>
    <property type="project" value="TreeGrafter"/>
</dbReference>
<dbReference type="InterPro" id="IPR001078">
    <property type="entry name" value="2-oxoacid_DH_actylTfrase"/>
</dbReference>
<proteinExistence type="inferred from homology"/>
<dbReference type="PANTHER" id="PTHR43416:SF5">
    <property type="entry name" value="DIHYDROLIPOYLLYSINE-RESIDUE SUCCINYLTRANSFERASE COMPONENT OF 2-OXOGLUTARATE DEHYDROGENASE COMPLEX, MITOCHONDRIAL"/>
    <property type="match status" value="1"/>
</dbReference>